<evidence type="ECO:0000256" key="2">
    <source>
        <dbReference type="SAM" id="SignalP"/>
    </source>
</evidence>
<keyword evidence="2" id="KW-0732">Signal</keyword>
<dbReference type="Pfam" id="PF11327">
    <property type="entry name" value="Egh16-like"/>
    <property type="match status" value="2"/>
</dbReference>
<dbReference type="PANTHER" id="PTHR34618:SF4">
    <property type="entry name" value="CAS1"/>
    <property type="match status" value="1"/>
</dbReference>
<dbReference type="Proteomes" id="UP000566819">
    <property type="component" value="Unassembled WGS sequence"/>
</dbReference>
<reference evidence="3 4" key="1">
    <citation type="submission" date="2020-03" db="EMBL/GenBank/DDBJ databases">
        <title>Draft Genome Sequence of Cudoniella acicularis.</title>
        <authorList>
            <person name="Buettner E."/>
            <person name="Kellner H."/>
        </authorList>
    </citation>
    <scope>NUCLEOTIDE SEQUENCE [LARGE SCALE GENOMIC DNA]</scope>
    <source>
        <strain evidence="3 4">DSM 108380</strain>
    </source>
</reference>
<feature type="chain" id="PRO_5034559145" evidence="2">
    <location>
        <begin position="20"/>
        <end position="162"/>
    </location>
</feature>
<protein>
    <submittedName>
        <fullName evidence="3">Uncharacterized protein</fullName>
    </submittedName>
</protein>
<evidence type="ECO:0000256" key="1">
    <source>
        <dbReference type="SAM" id="MobiDB-lite"/>
    </source>
</evidence>
<feature type="compositionally biased region" description="Polar residues" evidence="1">
    <location>
        <begin position="68"/>
        <end position="81"/>
    </location>
</feature>
<dbReference type="OrthoDB" id="5418436at2759"/>
<feature type="region of interest" description="Disordered" evidence="1">
    <location>
        <begin position="37"/>
        <end position="81"/>
    </location>
</feature>
<dbReference type="InterPro" id="IPR021476">
    <property type="entry name" value="Egh16-like"/>
</dbReference>
<comment type="caution">
    <text evidence="3">The sequence shown here is derived from an EMBL/GenBank/DDBJ whole genome shotgun (WGS) entry which is preliminary data.</text>
</comment>
<accession>A0A8H4RL11</accession>
<dbReference type="EMBL" id="JAAMPI010000395">
    <property type="protein sequence ID" value="KAF4631940.1"/>
    <property type="molecule type" value="Genomic_DNA"/>
</dbReference>
<organism evidence="3 4">
    <name type="scientific">Cudoniella acicularis</name>
    <dbReference type="NCBI Taxonomy" id="354080"/>
    <lineage>
        <taxon>Eukaryota</taxon>
        <taxon>Fungi</taxon>
        <taxon>Dikarya</taxon>
        <taxon>Ascomycota</taxon>
        <taxon>Pezizomycotina</taxon>
        <taxon>Leotiomycetes</taxon>
        <taxon>Helotiales</taxon>
        <taxon>Tricladiaceae</taxon>
        <taxon>Cudoniella</taxon>
    </lineage>
</organism>
<evidence type="ECO:0000313" key="3">
    <source>
        <dbReference type="EMBL" id="KAF4631940.1"/>
    </source>
</evidence>
<evidence type="ECO:0000313" key="4">
    <source>
        <dbReference type="Proteomes" id="UP000566819"/>
    </source>
</evidence>
<name>A0A8H4RL11_9HELO</name>
<proteinExistence type="predicted"/>
<sequence>MLLKSALLALTAAAHLVAGHGAIVKAVGDQGGEGTALGIDASTSRDGSKRDPFQQDSTGFKNAAANDCSETLSGGTNNPTAQIPQMLTANGGSMPQISPGGMWGWDEMGQDACTGSMAAIEGVCMVGCDNAADAGPFGGCVPVQMVGAGNATALLQSQLPEN</sequence>
<dbReference type="PANTHER" id="PTHR34618">
    <property type="entry name" value="SURFACE PROTEIN MAS1, PUTATIVE-RELATED"/>
    <property type="match status" value="1"/>
</dbReference>
<gene>
    <name evidence="3" type="ORF">G7Y89_g6184</name>
</gene>
<dbReference type="AlphaFoldDB" id="A0A8H4RL11"/>
<keyword evidence="4" id="KW-1185">Reference proteome</keyword>
<feature type="signal peptide" evidence="2">
    <location>
        <begin position="1"/>
        <end position="19"/>
    </location>
</feature>